<sequence length="86" mass="9499">MTGYHGYGLCRAIAAESHVDHVTIAVLQCHDIDDMSPITIINGSFAFNLAKQFTYHPVYGPLGTPSSLNRIRTPVKCAMKPKPRRT</sequence>
<gene>
    <name evidence="1" type="ORF">PDIGIT_LOCUS9216</name>
</gene>
<keyword evidence="2" id="KW-1185">Reference proteome</keyword>
<reference evidence="1" key="1">
    <citation type="submission" date="2023-01" db="EMBL/GenBank/DDBJ databases">
        <authorList>
            <person name="Van Ghelder C."/>
            <person name="Rancurel C."/>
        </authorList>
    </citation>
    <scope>NUCLEOTIDE SEQUENCE</scope>
    <source>
        <strain evidence="1">CNCM I-4278</strain>
    </source>
</reference>
<organism evidence="1 2">
    <name type="scientific">Periconia digitata</name>
    <dbReference type="NCBI Taxonomy" id="1303443"/>
    <lineage>
        <taxon>Eukaryota</taxon>
        <taxon>Fungi</taxon>
        <taxon>Dikarya</taxon>
        <taxon>Ascomycota</taxon>
        <taxon>Pezizomycotina</taxon>
        <taxon>Dothideomycetes</taxon>
        <taxon>Pleosporomycetidae</taxon>
        <taxon>Pleosporales</taxon>
        <taxon>Massarineae</taxon>
        <taxon>Periconiaceae</taxon>
        <taxon>Periconia</taxon>
    </lineage>
</organism>
<dbReference type="EMBL" id="CAOQHR010000006">
    <property type="protein sequence ID" value="CAI6336125.1"/>
    <property type="molecule type" value="Genomic_DNA"/>
</dbReference>
<evidence type="ECO:0000313" key="1">
    <source>
        <dbReference type="EMBL" id="CAI6336125.1"/>
    </source>
</evidence>
<comment type="caution">
    <text evidence="1">The sequence shown here is derived from an EMBL/GenBank/DDBJ whole genome shotgun (WGS) entry which is preliminary data.</text>
</comment>
<dbReference type="Proteomes" id="UP001152607">
    <property type="component" value="Unassembled WGS sequence"/>
</dbReference>
<protein>
    <submittedName>
        <fullName evidence="1">Uncharacterized protein</fullName>
    </submittedName>
</protein>
<evidence type="ECO:0000313" key="2">
    <source>
        <dbReference type="Proteomes" id="UP001152607"/>
    </source>
</evidence>
<accession>A0A9W4XPL5</accession>
<proteinExistence type="predicted"/>
<dbReference type="AlphaFoldDB" id="A0A9W4XPL5"/>
<name>A0A9W4XPL5_9PLEO</name>